<dbReference type="EMBL" id="LT607411">
    <property type="protein sequence ID" value="SCF38510.1"/>
    <property type="molecule type" value="Genomic_DNA"/>
</dbReference>
<protein>
    <submittedName>
        <fullName evidence="2">Uncharacterized protein</fullName>
    </submittedName>
</protein>
<dbReference type="Proteomes" id="UP000198242">
    <property type="component" value="Chromosome I"/>
</dbReference>
<sequence>MHDNTPGGSTAQPERIEIDTPNIPLSPTMPFTTLNGYSLDNVNATHQPTHLQATPGGAGAETEWDASTLDNAITWLDEHADFLHKQSYQMEEDIRKWMRNPSGDAAAAAGGSGQKSPLGSFERATALASKHAALYQATQQNLRTLAKELWKAAHALQEVKQGYETAEERNRMNADQMRRTLTGASDHDLQR</sequence>
<dbReference type="AlphaFoldDB" id="A0A1C4ZZW6"/>
<gene>
    <name evidence="2" type="ORF">GA0074695_6398</name>
</gene>
<feature type="region of interest" description="Disordered" evidence="1">
    <location>
        <begin position="164"/>
        <end position="191"/>
    </location>
</feature>
<evidence type="ECO:0000313" key="2">
    <source>
        <dbReference type="EMBL" id="SCF38510.1"/>
    </source>
</evidence>
<dbReference type="RefSeq" id="WP_089009549.1">
    <property type="nucleotide sequence ID" value="NZ_LT607411.1"/>
</dbReference>
<reference evidence="3" key="1">
    <citation type="submission" date="2016-06" db="EMBL/GenBank/DDBJ databases">
        <authorList>
            <person name="Varghese N."/>
            <person name="Submissions Spin"/>
        </authorList>
    </citation>
    <scope>NUCLEOTIDE SEQUENCE [LARGE SCALE GENOMIC DNA]</scope>
    <source>
        <strain evidence="3">DSM 43909</strain>
    </source>
</reference>
<evidence type="ECO:0000256" key="1">
    <source>
        <dbReference type="SAM" id="MobiDB-lite"/>
    </source>
</evidence>
<feature type="compositionally biased region" description="Polar residues" evidence="1">
    <location>
        <begin position="1"/>
        <end position="12"/>
    </location>
</feature>
<feature type="compositionally biased region" description="Basic and acidic residues" evidence="1">
    <location>
        <begin position="166"/>
        <end position="178"/>
    </location>
</feature>
<proteinExistence type="predicted"/>
<keyword evidence="3" id="KW-1185">Reference proteome</keyword>
<evidence type="ECO:0000313" key="3">
    <source>
        <dbReference type="Proteomes" id="UP000198242"/>
    </source>
</evidence>
<accession>A0A1C4ZZW6</accession>
<organism evidence="2 3">
    <name type="scientific">Micromonospora viridifaciens</name>
    <dbReference type="NCBI Taxonomy" id="1881"/>
    <lineage>
        <taxon>Bacteria</taxon>
        <taxon>Bacillati</taxon>
        <taxon>Actinomycetota</taxon>
        <taxon>Actinomycetes</taxon>
        <taxon>Micromonosporales</taxon>
        <taxon>Micromonosporaceae</taxon>
        <taxon>Micromonospora</taxon>
    </lineage>
</organism>
<name>A0A1C4ZZW6_MICVI</name>
<dbReference type="OrthoDB" id="3381842at2"/>
<feature type="region of interest" description="Disordered" evidence="1">
    <location>
        <begin position="1"/>
        <end position="24"/>
    </location>
</feature>